<evidence type="ECO:0000313" key="2">
    <source>
        <dbReference type="Proteomes" id="UP000762676"/>
    </source>
</evidence>
<protein>
    <submittedName>
        <fullName evidence="1">Uncharacterized protein</fullName>
    </submittedName>
</protein>
<dbReference type="Proteomes" id="UP000762676">
    <property type="component" value="Unassembled WGS sequence"/>
</dbReference>
<sequence length="94" mass="11182">MDGIRNSVFKDRYIIELVFSFQLFEISIRFFKSTLWTAEKRYNKERVHFKDWSIVFSQMCRICFINTIDTLLQLGLIQSDPSGVEVYRTAMDAL</sequence>
<evidence type="ECO:0000313" key="1">
    <source>
        <dbReference type="EMBL" id="GFR58389.1"/>
    </source>
</evidence>
<name>A0AAV4ECI6_9GAST</name>
<comment type="caution">
    <text evidence="1">The sequence shown here is derived from an EMBL/GenBank/DDBJ whole genome shotgun (WGS) entry which is preliminary data.</text>
</comment>
<gene>
    <name evidence="1" type="ORF">ElyMa_003480900</name>
</gene>
<accession>A0AAV4ECI6</accession>
<keyword evidence="2" id="KW-1185">Reference proteome</keyword>
<dbReference type="AlphaFoldDB" id="A0AAV4ECI6"/>
<proteinExistence type="predicted"/>
<dbReference type="EMBL" id="BMAT01007137">
    <property type="protein sequence ID" value="GFR58389.1"/>
    <property type="molecule type" value="Genomic_DNA"/>
</dbReference>
<reference evidence="1 2" key="1">
    <citation type="journal article" date="2021" name="Elife">
        <title>Chloroplast acquisition without the gene transfer in kleptoplastic sea slugs, Plakobranchus ocellatus.</title>
        <authorList>
            <person name="Maeda T."/>
            <person name="Takahashi S."/>
            <person name="Yoshida T."/>
            <person name="Shimamura S."/>
            <person name="Takaki Y."/>
            <person name="Nagai Y."/>
            <person name="Toyoda A."/>
            <person name="Suzuki Y."/>
            <person name="Arimoto A."/>
            <person name="Ishii H."/>
            <person name="Satoh N."/>
            <person name="Nishiyama T."/>
            <person name="Hasebe M."/>
            <person name="Maruyama T."/>
            <person name="Minagawa J."/>
            <person name="Obokata J."/>
            <person name="Shigenobu S."/>
        </authorList>
    </citation>
    <scope>NUCLEOTIDE SEQUENCE [LARGE SCALE GENOMIC DNA]</scope>
</reference>
<organism evidence="1 2">
    <name type="scientific">Elysia marginata</name>
    <dbReference type="NCBI Taxonomy" id="1093978"/>
    <lineage>
        <taxon>Eukaryota</taxon>
        <taxon>Metazoa</taxon>
        <taxon>Spiralia</taxon>
        <taxon>Lophotrochozoa</taxon>
        <taxon>Mollusca</taxon>
        <taxon>Gastropoda</taxon>
        <taxon>Heterobranchia</taxon>
        <taxon>Euthyneura</taxon>
        <taxon>Panpulmonata</taxon>
        <taxon>Sacoglossa</taxon>
        <taxon>Placobranchoidea</taxon>
        <taxon>Plakobranchidae</taxon>
        <taxon>Elysia</taxon>
    </lineage>
</organism>